<feature type="chain" id="PRO_5004015384" evidence="1">
    <location>
        <begin position="22"/>
        <end position="349"/>
    </location>
</feature>
<dbReference type="OrthoDB" id="9772911at2"/>
<dbReference type="GO" id="GO:0008933">
    <property type="term" value="F:peptidoglycan lytic transglycosylase activity"/>
    <property type="evidence" value="ECO:0007669"/>
    <property type="project" value="TreeGrafter"/>
</dbReference>
<dbReference type="Proteomes" id="UP000011547">
    <property type="component" value="Chromosome"/>
</dbReference>
<sequence>MLYRFIFLVFIQSFMFVCVQAYGSTSYDSLAYDCLNNLRSNSIENGVSYDDFDRFTKDVKLLNYTITSSNSQKSLQENWGVYISKMINKRRLNKGIEILKDFRVQLDEIGNKYKVDPELLVAILGIETNYGENMGSTDVLNAWFTRACTESNVLWKKNFYASIKILRDGIVEKNNFIGSWSGAFGMTQFIPTSFYELAVDGDGDGVIDLYNSFLDATASTANHLKKRNFSWQYNIPAVIEVLLPEELLVNVPSDIYADFLDSSNKHTLKYWYENGVTRANNKNFFLNLTNDLETSIFAPSGCTGPIFLVSDNFYSIVNYNRSRRYALAVSLLCNFFKGEEAILYKSWPN</sequence>
<dbReference type="HOGENOM" id="CLU_035402_0_1_4"/>
<dbReference type="KEGG" id="kde:CDSE_0418"/>
<organism evidence="3 4">
    <name type="scientific">Candidatus Kinetoplastidibacterium desouzai TCC079E</name>
    <dbReference type="NCBI Taxonomy" id="1208919"/>
    <lineage>
        <taxon>Bacteria</taxon>
        <taxon>Pseudomonadati</taxon>
        <taxon>Pseudomonadota</taxon>
        <taxon>Betaproteobacteria</taxon>
        <taxon>Candidatus Kinetoplastidibacterium</taxon>
    </lineage>
</organism>
<feature type="signal peptide" evidence="1">
    <location>
        <begin position="1"/>
        <end position="21"/>
    </location>
</feature>
<dbReference type="InterPro" id="IPR023346">
    <property type="entry name" value="Lysozyme-like_dom_sf"/>
</dbReference>
<evidence type="ECO:0000259" key="2">
    <source>
        <dbReference type="Pfam" id="PF13406"/>
    </source>
</evidence>
<dbReference type="RefSeq" id="WP_015396153.1">
    <property type="nucleotide sequence ID" value="NC_020294.1"/>
</dbReference>
<dbReference type="InterPro" id="IPR043426">
    <property type="entry name" value="MltB-like"/>
</dbReference>
<dbReference type="EMBL" id="CP003803">
    <property type="protein sequence ID" value="AGF46742.1"/>
    <property type="molecule type" value="Genomic_DNA"/>
</dbReference>
<gene>
    <name evidence="3" type="ORF">CDSE_0418</name>
</gene>
<dbReference type="PANTHER" id="PTHR30163:SF8">
    <property type="entry name" value="LYTIC MUREIN TRANSGLYCOSYLASE"/>
    <property type="match status" value="1"/>
</dbReference>
<evidence type="ECO:0000313" key="3">
    <source>
        <dbReference type="EMBL" id="AGF46742.1"/>
    </source>
</evidence>
<dbReference type="CDD" id="cd13399">
    <property type="entry name" value="Slt35-like"/>
    <property type="match status" value="1"/>
</dbReference>
<accession>M1LM02</accession>
<protein>
    <submittedName>
        <fullName evidence="3">Membrane-bound lytic murein transglycosylase B</fullName>
    </submittedName>
</protein>
<dbReference type="PATRIC" id="fig|1208919.3.peg.179"/>
<proteinExistence type="predicted"/>
<dbReference type="Gene3D" id="1.10.530.10">
    <property type="match status" value="1"/>
</dbReference>
<dbReference type="SUPFAM" id="SSF53955">
    <property type="entry name" value="Lysozyme-like"/>
    <property type="match status" value="1"/>
</dbReference>
<name>M1LM02_9PROT</name>
<keyword evidence="4" id="KW-1185">Reference proteome</keyword>
<dbReference type="PANTHER" id="PTHR30163">
    <property type="entry name" value="MEMBRANE-BOUND LYTIC MUREIN TRANSGLYCOSYLASE B"/>
    <property type="match status" value="1"/>
</dbReference>
<dbReference type="InterPro" id="IPR031304">
    <property type="entry name" value="SLT_2"/>
</dbReference>
<evidence type="ECO:0000313" key="4">
    <source>
        <dbReference type="Proteomes" id="UP000011547"/>
    </source>
</evidence>
<reference evidence="3 4" key="1">
    <citation type="journal article" date="2013" name="Genome Biol. Evol.">
        <title>Genome evolution and phylogenomic analysis of candidatus kinetoplastibacterium, the betaproteobacterial endosymbionts of strigomonas and angomonas.</title>
        <authorList>
            <person name="Alves J.M."/>
            <person name="Serrano M.G."/>
            <person name="Maia da Silva F."/>
            <person name="Voegtly L.J."/>
            <person name="Matveyev A.V."/>
            <person name="Teixeira M.M."/>
            <person name="Camargo E.P."/>
            <person name="Buck G.A."/>
        </authorList>
    </citation>
    <scope>NUCLEOTIDE SEQUENCE [LARGE SCALE GENOMIC DNA]</scope>
    <source>
        <strain evidence="3 4">TCC079E</strain>
    </source>
</reference>
<dbReference type="Gene3D" id="1.10.8.350">
    <property type="entry name" value="Bacterial muramidase"/>
    <property type="match status" value="1"/>
</dbReference>
<evidence type="ECO:0000256" key="1">
    <source>
        <dbReference type="SAM" id="SignalP"/>
    </source>
</evidence>
<dbReference type="Pfam" id="PF13406">
    <property type="entry name" value="SLT_2"/>
    <property type="match status" value="1"/>
</dbReference>
<dbReference type="eggNOG" id="COG2951">
    <property type="taxonomic scope" value="Bacteria"/>
</dbReference>
<feature type="domain" description="Transglycosylase SLT" evidence="2">
    <location>
        <begin position="33"/>
        <end position="332"/>
    </location>
</feature>
<dbReference type="GO" id="GO:0009253">
    <property type="term" value="P:peptidoglycan catabolic process"/>
    <property type="evidence" value="ECO:0007669"/>
    <property type="project" value="TreeGrafter"/>
</dbReference>
<dbReference type="STRING" id="1208919.CDSE_0418"/>
<dbReference type="AlphaFoldDB" id="M1LM02"/>
<keyword evidence="1" id="KW-0732">Signal</keyword>